<evidence type="ECO:0000256" key="3">
    <source>
        <dbReference type="SAM" id="SignalP"/>
    </source>
</evidence>
<protein>
    <recommendedName>
        <fullName evidence="4">Yeast cell wall synthesis Kre9/Knh1-like N-terminal domain-containing protein</fullName>
    </recommendedName>
</protein>
<accession>A0A1V6T5K4</accession>
<evidence type="ECO:0000256" key="1">
    <source>
        <dbReference type="ARBA" id="ARBA00022729"/>
    </source>
</evidence>
<dbReference type="PANTHER" id="PTHR40633:SF1">
    <property type="entry name" value="GPI ANCHORED SERINE-THREONINE RICH PROTEIN (AFU_ORTHOLOGUE AFUA_1G03630)"/>
    <property type="match status" value="1"/>
</dbReference>
<feature type="signal peptide" evidence="3">
    <location>
        <begin position="1"/>
        <end position="18"/>
    </location>
</feature>
<dbReference type="PANTHER" id="PTHR40633">
    <property type="entry name" value="MATRIX PROTEIN, PUTATIVE (AFU_ORTHOLOGUE AFUA_8G05410)-RELATED"/>
    <property type="match status" value="1"/>
</dbReference>
<dbReference type="AlphaFoldDB" id="A0A1V6T5K4"/>
<dbReference type="STRING" id="303698.A0A1V6T5K4"/>
<evidence type="ECO:0000259" key="4">
    <source>
        <dbReference type="Pfam" id="PF10342"/>
    </source>
</evidence>
<evidence type="ECO:0000313" key="6">
    <source>
        <dbReference type="Proteomes" id="UP000191285"/>
    </source>
</evidence>
<evidence type="ECO:0000313" key="5">
    <source>
        <dbReference type="EMBL" id="OQE21210.1"/>
    </source>
</evidence>
<reference evidence="6" key="1">
    <citation type="journal article" date="2017" name="Nat. Microbiol.">
        <title>Global analysis of biosynthetic gene clusters reveals vast potential of secondary metabolite production in Penicillium species.</title>
        <authorList>
            <person name="Nielsen J.C."/>
            <person name="Grijseels S."/>
            <person name="Prigent S."/>
            <person name="Ji B."/>
            <person name="Dainat J."/>
            <person name="Nielsen K.F."/>
            <person name="Frisvad J.C."/>
            <person name="Workman M."/>
            <person name="Nielsen J."/>
        </authorList>
    </citation>
    <scope>NUCLEOTIDE SEQUENCE [LARGE SCALE GENOMIC DNA]</scope>
    <source>
        <strain evidence="6">IBT 24891</strain>
    </source>
</reference>
<dbReference type="Pfam" id="PF10342">
    <property type="entry name" value="Kre9_KNH"/>
    <property type="match status" value="1"/>
</dbReference>
<dbReference type="InterPro" id="IPR018466">
    <property type="entry name" value="Kre9/Knh1-like_N"/>
</dbReference>
<keyword evidence="6" id="KW-1185">Reference proteome</keyword>
<feature type="domain" description="Yeast cell wall synthesis Kre9/Knh1-like N-terminal" evidence="4">
    <location>
        <begin position="36"/>
        <end position="123"/>
    </location>
</feature>
<name>A0A1V6T5K4_9EURO</name>
<keyword evidence="1 3" id="KW-0732">Signal</keyword>
<sequence>MRFSTGTIISSLVALAAAYTEPDYSKSPQGNAVRAPGLNDQVPEGAPYEIKWDATLGDKVSLVLLRGPSSNVKPLETIVENIDNTGHYTWTPGYNLTPDTTHYGLLIVVEGTGAYQWSSQFGISKGSGSDSGASTTTAAGSGSGAQSTVTVIEDVTTTYCPESETATPTATPTSSKHTIVTVIDNVTTTYCPEDEASSTPVAPVTSASPVAPSYSTHVESIVVTTTECPEESSTAPVVPVTTAPVASSSRVPHVPSSISTLKSTPLGVAPTGTASATPSASATPAFNGAGRTSISLGAVMAGLFAVLAF</sequence>
<comment type="caution">
    <text evidence="5">The sequence shown here is derived from an EMBL/GenBank/DDBJ whole genome shotgun (WGS) entry which is preliminary data.</text>
</comment>
<gene>
    <name evidence="5" type="ORF">PENSTE_c012G07557</name>
</gene>
<feature type="chain" id="PRO_5013388600" description="Yeast cell wall synthesis Kre9/Knh1-like N-terminal domain-containing protein" evidence="3">
    <location>
        <begin position="19"/>
        <end position="309"/>
    </location>
</feature>
<dbReference type="InterPro" id="IPR052982">
    <property type="entry name" value="SRP1/TIP1-like"/>
</dbReference>
<dbReference type="Proteomes" id="UP000191285">
    <property type="component" value="Unassembled WGS sequence"/>
</dbReference>
<dbReference type="EMBL" id="MLKD01000012">
    <property type="protein sequence ID" value="OQE21210.1"/>
    <property type="molecule type" value="Genomic_DNA"/>
</dbReference>
<feature type="region of interest" description="Disordered" evidence="2">
    <location>
        <begin position="126"/>
        <end position="147"/>
    </location>
</feature>
<evidence type="ECO:0000256" key="2">
    <source>
        <dbReference type="SAM" id="MobiDB-lite"/>
    </source>
</evidence>
<proteinExistence type="predicted"/>
<organism evidence="5 6">
    <name type="scientific">Penicillium steckii</name>
    <dbReference type="NCBI Taxonomy" id="303698"/>
    <lineage>
        <taxon>Eukaryota</taxon>
        <taxon>Fungi</taxon>
        <taxon>Dikarya</taxon>
        <taxon>Ascomycota</taxon>
        <taxon>Pezizomycotina</taxon>
        <taxon>Eurotiomycetes</taxon>
        <taxon>Eurotiomycetidae</taxon>
        <taxon>Eurotiales</taxon>
        <taxon>Aspergillaceae</taxon>
        <taxon>Penicillium</taxon>
    </lineage>
</organism>
<dbReference type="OrthoDB" id="4094614at2759"/>